<feature type="transmembrane region" description="Helical" evidence="7">
    <location>
        <begin position="462"/>
        <end position="482"/>
    </location>
</feature>
<feature type="compositionally biased region" description="Basic and acidic residues" evidence="6">
    <location>
        <begin position="8"/>
        <end position="17"/>
    </location>
</feature>
<evidence type="ECO:0000256" key="6">
    <source>
        <dbReference type="SAM" id="MobiDB-lite"/>
    </source>
</evidence>
<evidence type="ECO:0000313" key="10">
    <source>
        <dbReference type="Proteomes" id="UP000008394"/>
    </source>
</evidence>
<dbReference type="InterPro" id="IPR020846">
    <property type="entry name" value="MFS_dom"/>
</dbReference>
<dbReference type="PROSITE" id="PS00217">
    <property type="entry name" value="SUGAR_TRANSPORT_2"/>
    <property type="match status" value="1"/>
</dbReference>
<feature type="transmembrane region" description="Helical" evidence="7">
    <location>
        <begin position="140"/>
        <end position="160"/>
    </location>
</feature>
<dbReference type="PROSITE" id="PS00216">
    <property type="entry name" value="SUGAR_TRANSPORT_1"/>
    <property type="match status" value="1"/>
</dbReference>
<keyword evidence="5 7" id="KW-0472">Membrane</keyword>
<feature type="domain" description="Major facilitator superfamily (MFS) profile" evidence="8">
    <location>
        <begin position="73"/>
        <end position="487"/>
    </location>
</feature>
<evidence type="ECO:0000256" key="5">
    <source>
        <dbReference type="ARBA" id="ARBA00023136"/>
    </source>
</evidence>
<dbReference type="CDD" id="cd17316">
    <property type="entry name" value="MFS_SV2_like"/>
    <property type="match status" value="1"/>
</dbReference>
<evidence type="ECO:0000256" key="1">
    <source>
        <dbReference type="ARBA" id="ARBA00004651"/>
    </source>
</evidence>
<keyword evidence="2" id="KW-0813">Transport</keyword>
<name>A0A806FIV0_BIFAN</name>
<organism evidence="9 10">
    <name type="scientific">Bifidobacterium animalis subsp. lactis CNCM I-2494</name>
    <dbReference type="NCBI Taxonomy" id="1042403"/>
    <lineage>
        <taxon>Bacteria</taxon>
        <taxon>Bacillati</taxon>
        <taxon>Actinomycetota</taxon>
        <taxon>Actinomycetes</taxon>
        <taxon>Bifidobacteriales</taxon>
        <taxon>Bifidobacteriaceae</taxon>
        <taxon>Bifidobacterium</taxon>
    </lineage>
</organism>
<dbReference type="GO" id="GO:0005886">
    <property type="term" value="C:plasma membrane"/>
    <property type="evidence" value="ECO:0007669"/>
    <property type="project" value="UniProtKB-SubCell"/>
</dbReference>
<keyword evidence="4 7" id="KW-1133">Transmembrane helix</keyword>
<dbReference type="Proteomes" id="UP000008394">
    <property type="component" value="Chromosome"/>
</dbReference>
<feature type="transmembrane region" description="Helical" evidence="7">
    <location>
        <begin position="166"/>
        <end position="187"/>
    </location>
</feature>
<dbReference type="EMBL" id="CP002915">
    <property type="protein sequence ID" value="AEK30613.1"/>
    <property type="molecule type" value="Genomic_DNA"/>
</dbReference>
<gene>
    <name evidence="9" type="ORF">BALAC2494_00089</name>
</gene>
<feature type="transmembrane region" description="Helical" evidence="7">
    <location>
        <begin position="430"/>
        <end position="450"/>
    </location>
</feature>
<accession>A0A806FIV0</accession>
<evidence type="ECO:0000256" key="7">
    <source>
        <dbReference type="SAM" id="Phobius"/>
    </source>
</evidence>
<evidence type="ECO:0000259" key="8">
    <source>
        <dbReference type="PROSITE" id="PS50850"/>
    </source>
</evidence>
<dbReference type="Gene3D" id="1.20.1250.20">
    <property type="entry name" value="MFS general substrate transporter like domains"/>
    <property type="match status" value="1"/>
</dbReference>
<dbReference type="Pfam" id="PF00083">
    <property type="entry name" value="Sugar_tr"/>
    <property type="match status" value="1"/>
</dbReference>
<dbReference type="PANTHER" id="PTHR23511:SF34">
    <property type="entry name" value="SYNAPTIC VESICLE GLYCOPROTEIN 2"/>
    <property type="match status" value="1"/>
</dbReference>
<dbReference type="PANTHER" id="PTHR23511">
    <property type="entry name" value="SYNAPTIC VESICLE GLYCOPROTEIN 2"/>
    <property type="match status" value="1"/>
</dbReference>
<evidence type="ECO:0000256" key="4">
    <source>
        <dbReference type="ARBA" id="ARBA00022989"/>
    </source>
</evidence>
<sequence>MHRHRIQHRTEQREHREKKPRSAMTTAELGLGAATPIDGPSPEREPLANAEATTLTRNERLDRLPFNKAHRKLLMASGIGWAFDAMDVGLVSFVVTAIAADPHFNLDATQKSWVLSIGFIGMAIGAALGGFLADKLGRKTVFTATMIVFGLANGAMAFSWTLLALLAARFVIGLGLGAELPVASTLVSEFSPAKQRGRITVLLESFWAVGWILAAMIGYFVIPNTGDWGWRWALLIGAIPLLYAIVARRHLPESVRFLEARGDNERAEASVRYFEQASGVAAVPSKPARKLGRIRMRELVGRKYLGITLAIWATWFFVNFSYYGAFTWMPSLLADQFGSLTKSFGYTLAISIAQLPGYFLAAFLVERWGRRKTLSVFLAVSALAAFLFSQSATVAQVLCFGMLLSASNLGAWGVMYAVTPEIYPTRMRSTAAGAAAAVGRIAAIVAPLLVPWFLTMSGGNKSVAFIVFAVAFVLACVAALFLPERTGESLED</sequence>
<protein>
    <submittedName>
        <fullName evidence="9">Transporter, MFS superfamily</fullName>
    </submittedName>
</protein>
<feature type="transmembrane region" description="Helical" evidence="7">
    <location>
        <begin position="395"/>
        <end position="418"/>
    </location>
</feature>
<evidence type="ECO:0000256" key="3">
    <source>
        <dbReference type="ARBA" id="ARBA00022692"/>
    </source>
</evidence>
<feature type="transmembrane region" description="Helical" evidence="7">
    <location>
        <begin position="344"/>
        <end position="365"/>
    </location>
</feature>
<evidence type="ECO:0000313" key="9">
    <source>
        <dbReference type="EMBL" id="AEK30613.1"/>
    </source>
</evidence>
<feature type="region of interest" description="Disordered" evidence="6">
    <location>
        <begin position="1"/>
        <end position="46"/>
    </location>
</feature>
<feature type="transmembrane region" description="Helical" evidence="7">
    <location>
        <begin position="304"/>
        <end position="324"/>
    </location>
</feature>
<dbReference type="SUPFAM" id="SSF103473">
    <property type="entry name" value="MFS general substrate transporter"/>
    <property type="match status" value="1"/>
</dbReference>
<feature type="transmembrane region" description="Helical" evidence="7">
    <location>
        <begin position="73"/>
        <end position="100"/>
    </location>
</feature>
<feature type="transmembrane region" description="Helical" evidence="7">
    <location>
        <begin position="228"/>
        <end position="246"/>
    </location>
</feature>
<reference evidence="9 10" key="1">
    <citation type="journal article" date="2011" name="J. Bacteriol.">
        <title>Genome Sequence of the Probiotic Strain Bifidobacterium animalis subsp. lactis CNCM I-2494.</title>
        <authorList>
            <person name="Chervaux C."/>
            <person name="Grimaldi C."/>
            <person name="Bolotin A."/>
            <person name="Quinquis B."/>
            <person name="Legrain-Raspaud S."/>
            <person name="van Hylckama Vlieg J.E."/>
            <person name="Denariaz G."/>
            <person name="Smokvina T."/>
        </authorList>
    </citation>
    <scope>NUCLEOTIDE SEQUENCE [LARGE SCALE GENOMIC DNA]</scope>
    <source>
        <strain evidence="9 10">CNCM I-2494</strain>
    </source>
</reference>
<keyword evidence="3 7" id="KW-0812">Transmembrane</keyword>
<dbReference type="PROSITE" id="PS50850">
    <property type="entry name" value="MFS"/>
    <property type="match status" value="1"/>
</dbReference>
<feature type="transmembrane region" description="Helical" evidence="7">
    <location>
        <begin position="199"/>
        <end position="222"/>
    </location>
</feature>
<dbReference type="InterPro" id="IPR005828">
    <property type="entry name" value="MFS_sugar_transport-like"/>
</dbReference>
<dbReference type="KEGG" id="bnm:BALAC2494_00089"/>
<dbReference type="InterPro" id="IPR036259">
    <property type="entry name" value="MFS_trans_sf"/>
</dbReference>
<comment type="subcellular location">
    <subcellularLocation>
        <location evidence="1">Cell membrane</location>
        <topology evidence="1">Multi-pass membrane protein</topology>
    </subcellularLocation>
</comment>
<dbReference type="GO" id="GO:0022857">
    <property type="term" value="F:transmembrane transporter activity"/>
    <property type="evidence" value="ECO:0007669"/>
    <property type="project" value="InterPro"/>
</dbReference>
<evidence type="ECO:0000256" key="2">
    <source>
        <dbReference type="ARBA" id="ARBA00022448"/>
    </source>
</evidence>
<dbReference type="InterPro" id="IPR005829">
    <property type="entry name" value="Sugar_transporter_CS"/>
</dbReference>
<dbReference type="AlphaFoldDB" id="A0A806FIV0"/>
<proteinExistence type="predicted"/>
<feature type="transmembrane region" description="Helical" evidence="7">
    <location>
        <begin position="112"/>
        <end position="133"/>
    </location>
</feature>
<feature type="transmembrane region" description="Helical" evidence="7">
    <location>
        <begin position="372"/>
        <end position="389"/>
    </location>
</feature>